<comment type="caution">
    <text evidence="1">The sequence shown here is derived from an EMBL/GenBank/DDBJ whole genome shotgun (WGS) entry which is preliminary data.</text>
</comment>
<sequence length="94" mass="11062">MNMINNENVKLSGNQDFELSQVIQKLTQELVMMYDRSTFKRIEFLESAVSENRYKMAYKLDDTLITLVYDLQKHVIAMLSKKIRKNIDKKVISA</sequence>
<gene>
    <name evidence="1" type="ORF">SAMN02745910_04672</name>
</gene>
<dbReference type="GeneID" id="93713196"/>
<dbReference type="RefSeq" id="WP_061802880.1">
    <property type="nucleotide sequence ID" value="NZ_FOXX01000019.1"/>
</dbReference>
<reference evidence="1 2" key="1">
    <citation type="submission" date="2016-10" db="EMBL/GenBank/DDBJ databases">
        <authorList>
            <person name="Varghese N."/>
            <person name="Submissions S."/>
        </authorList>
    </citation>
    <scope>NUCLEOTIDE SEQUENCE [LARGE SCALE GENOMIC DNA]</scope>
    <source>
        <strain evidence="1 2">DSM 13796</strain>
    </source>
</reference>
<dbReference type="Proteomes" id="UP000182762">
    <property type="component" value="Unassembled WGS sequence"/>
</dbReference>
<organism evidence="1 2">
    <name type="scientific">Priestia endophytica DSM 13796</name>
    <dbReference type="NCBI Taxonomy" id="1121089"/>
    <lineage>
        <taxon>Bacteria</taxon>
        <taxon>Bacillati</taxon>
        <taxon>Bacillota</taxon>
        <taxon>Bacilli</taxon>
        <taxon>Bacillales</taxon>
        <taxon>Bacillaceae</taxon>
        <taxon>Priestia</taxon>
    </lineage>
</organism>
<accession>A0A1I6C099</accession>
<keyword evidence="2" id="KW-1185">Reference proteome</keyword>
<name>A0A1I6C099_9BACI</name>
<protein>
    <submittedName>
        <fullName evidence="1">Uncharacterized protein</fullName>
    </submittedName>
</protein>
<evidence type="ECO:0000313" key="2">
    <source>
        <dbReference type="Proteomes" id="UP000182762"/>
    </source>
</evidence>
<dbReference type="EMBL" id="FOXX01000019">
    <property type="protein sequence ID" value="SFQ86577.1"/>
    <property type="molecule type" value="Genomic_DNA"/>
</dbReference>
<proteinExistence type="predicted"/>
<evidence type="ECO:0000313" key="1">
    <source>
        <dbReference type="EMBL" id="SFQ86577.1"/>
    </source>
</evidence>